<name>A0A2H0BG67_UNCKA</name>
<reference evidence="1 2" key="1">
    <citation type="submission" date="2017-09" db="EMBL/GenBank/DDBJ databases">
        <title>Depth-based differentiation of microbial function through sediment-hosted aquifers and enrichment of novel symbionts in the deep terrestrial subsurface.</title>
        <authorList>
            <person name="Probst A.J."/>
            <person name="Ladd B."/>
            <person name="Jarett J.K."/>
            <person name="Geller-Mcgrath D.E."/>
            <person name="Sieber C.M."/>
            <person name="Emerson J.B."/>
            <person name="Anantharaman K."/>
            <person name="Thomas B.C."/>
            <person name="Malmstrom R."/>
            <person name="Stieglmeier M."/>
            <person name="Klingl A."/>
            <person name="Woyke T."/>
            <person name="Ryan C.M."/>
            <person name="Banfield J.F."/>
        </authorList>
    </citation>
    <scope>NUCLEOTIDE SEQUENCE [LARGE SCALE GENOMIC DNA]</scope>
    <source>
        <strain evidence="1">CG22_combo_CG10-13_8_21_14_all_39_12</strain>
    </source>
</reference>
<proteinExistence type="predicted"/>
<dbReference type="Pfam" id="PF11948">
    <property type="entry name" value="DUF3465"/>
    <property type="match status" value="1"/>
</dbReference>
<dbReference type="InterPro" id="IPR021856">
    <property type="entry name" value="DUF3465"/>
</dbReference>
<evidence type="ECO:0000313" key="2">
    <source>
        <dbReference type="Proteomes" id="UP000228495"/>
    </source>
</evidence>
<organism evidence="1 2">
    <name type="scientific">candidate division WWE3 bacterium CG22_combo_CG10-13_8_21_14_all_39_12</name>
    <dbReference type="NCBI Taxonomy" id="1975094"/>
    <lineage>
        <taxon>Bacteria</taxon>
        <taxon>Katanobacteria</taxon>
    </lineage>
</organism>
<sequence length="130" mass="14872">MDASRINDYDGNKIVLEAFKNKYTDFFVTVIGTVQKVLPDDLDGIQHQRFLLRLVGTNHTVLIVHNLKYGERLHLAPNDTFKITGEYVWNNLGGLIHLTHQDPFERFEEGTADIIKEVHTLTPDAISNRV</sequence>
<dbReference type="AlphaFoldDB" id="A0A2H0BG67"/>
<evidence type="ECO:0000313" key="1">
    <source>
        <dbReference type="EMBL" id="PIP56569.1"/>
    </source>
</evidence>
<gene>
    <name evidence="1" type="ORF">COX05_02335</name>
</gene>
<accession>A0A2H0BG67</accession>
<dbReference type="EMBL" id="PCSU01000038">
    <property type="protein sequence ID" value="PIP56569.1"/>
    <property type="molecule type" value="Genomic_DNA"/>
</dbReference>
<comment type="caution">
    <text evidence="1">The sequence shown here is derived from an EMBL/GenBank/DDBJ whole genome shotgun (WGS) entry which is preliminary data.</text>
</comment>
<dbReference type="Proteomes" id="UP000228495">
    <property type="component" value="Unassembled WGS sequence"/>
</dbReference>
<protein>
    <submittedName>
        <fullName evidence="1">Uncharacterized protein</fullName>
    </submittedName>
</protein>